<dbReference type="Pfam" id="PF21088">
    <property type="entry name" value="MS_channel_1st"/>
    <property type="match status" value="1"/>
</dbReference>
<dbReference type="PANTHER" id="PTHR30347:SF1">
    <property type="entry name" value="MECHANOSENSITIVE CHANNEL MSCK"/>
    <property type="match status" value="1"/>
</dbReference>
<accession>A0A2D0J0Q0</accession>
<keyword evidence="7 10" id="KW-0472">Membrane</keyword>
<dbReference type="Pfam" id="PF00924">
    <property type="entry name" value="MS_channel_2nd"/>
    <property type="match status" value="1"/>
</dbReference>
<keyword evidence="6 10" id="KW-1133">Transmembrane helix</keyword>
<feature type="transmembrane region" description="Helical" evidence="10">
    <location>
        <begin position="609"/>
        <end position="629"/>
    </location>
</feature>
<keyword evidence="4 10" id="KW-0812">Transmembrane</keyword>
<dbReference type="InterPro" id="IPR052702">
    <property type="entry name" value="MscS-like_channel"/>
</dbReference>
<dbReference type="Proteomes" id="UP000225833">
    <property type="component" value="Unassembled WGS sequence"/>
</dbReference>
<sequence length="1162" mass="133158">MVPFNHYLSVVLNKGVLCNKRPGILYFRFLGLLSLFILLSCFFHPAMAAFSSDVPTRDDIQNQLKVLTERKEHTVEEKTSIADLEKTLSFFDKIDQVKLDSEQLKKNLQELPQKSQQLTAELANLKNNSQQNEDEYKQNLATLSLKQLETKLNNTLNSLQKAQDNLASYNSQLIGLQTQPERAQNLLYHNVQRLQQIRNQLNNAITEQSEARHTEIELLLVEQSFLMQQKDYQKESLRVNTQLQTLLQLQRDYTSFQIEQLERYVQLIQDIVNGRHLIVSEETAKEVQNSDDTNPDIQSNPLIREEIEINRDFSERLVAATRDNNQLVQKKIQVKNFLDRAIQSERGLKEQVKVLRGSLLLSRILFQEQLKVPRNALTKDLPTKIADLRLEQFEIAQQRDQLYLVNDYINQLLNQHASEIKDEPQEVVGEIRNAIGQLLEIRRDLLNQLNNLLGQQITHAINLQMDQQELLDVTQSLEQTLVQQIFWVNSNKPMNWAWLKSLPALAHEELTHFNVHFTISGLITGLQNSIHFVIPLLLVGFFLRWQTKSINVQLKKISAEVGQLRRDSQLHTPLALILTLIKTLPLAFIILAIGYWYSKSGDELGELVWGFSRQMALFWIVYGCSYQILDKGGIGEQHFSLSREMCSLFRKNLVRLSLALLPLLFWVTLGVKHPLRLSDDVIGQCTVLICLFFVFIFIFPFCRQVWREKSSHMIQTIVITTLTFAPLVLIVLTVSGYFYTALRLSERWLYSVYLLLLWHICYQSCLRGLSLAARSIAYHRAIARRQAQVKEGAEGEVVEEPPMALDLINQQSLRLTTMVLFLIFFMAFYWTWSDLVTVFSYLDGINLWQYSTTTELGNVLQHVTLKDLALSIAMLVISWVMMRNLPGLLEVLVLSRLQLQQGSSYAIKTTLTYFIIGVGGISALATLGVSWNKLQWLAAALSVGLGFGLQEIFANFVSGLIILFERPVRIGDTVTIGTYSGSVSKIRIRATTITDFDRKEVIIPNRAFVTERLINWTLSDTITRIIIKVGVAYGSDLDKVKEVMLQAAKSNPRVMNEPEPQVYFMSFGASTLDHELRLYVRELGDRSRTVDEVNRSIDKLCRENDINIAFNQLEVYLHNGQGNSLQEIQKTMMRNPVPQPSVSSGRRHSDEPPASDDKPLLP</sequence>
<comment type="caution">
    <text evidence="16">The sequence shown here is derived from an EMBL/GenBank/DDBJ whole genome shotgun (WGS) entry which is preliminary data.</text>
</comment>
<feature type="transmembrane region" description="Helical" evidence="10">
    <location>
        <begin position="29"/>
        <end position="50"/>
    </location>
</feature>
<dbReference type="FunFam" id="1.10.287.1260:FF:000002">
    <property type="entry name" value="Potassium efflux system KefA"/>
    <property type="match status" value="1"/>
</dbReference>
<dbReference type="FunFam" id="2.30.30.60:FF:000001">
    <property type="entry name" value="MscS Mechanosensitive ion channel"/>
    <property type="match status" value="1"/>
</dbReference>
<evidence type="ECO:0000259" key="11">
    <source>
        <dbReference type="Pfam" id="PF00924"/>
    </source>
</evidence>
<evidence type="ECO:0000256" key="10">
    <source>
        <dbReference type="SAM" id="Phobius"/>
    </source>
</evidence>
<feature type="transmembrane region" description="Helical" evidence="10">
    <location>
        <begin position="937"/>
        <end position="964"/>
    </location>
</feature>
<comment type="subcellular location">
    <subcellularLocation>
        <location evidence="1">Cell membrane</location>
        <topology evidence="1">Multi-pass membrane protein</topology>
    </subcellularLocation>
</comment>
<feature type="transmembrane region" description="Helical" evidence="10">
    <location>
        <begin position="910"/>
        <end position="931"/>
    </location>
</feature>
<feature type="region of interest" description="Disordered" evidence="9">
    <location>
        <begin position="1135"/>
        <end position="1162"/>
    </location>
</feature>
<evidence type="ECO:0000259" key="15">
    <source>
        <dbReference type="Pfam" id="PF21088"/>
    </source>
</evidence>
<proteinExistence type="inferred from homology"/>
<dbReference type="PANTHER" id="PTHR30347">
    <property type="entry name" value="POTASSIUM CHANNEL RELATED"/>
    <property type="match status" value="1"/>
</dbReference>
<evidence type="ECO:0000313" key="17">
    <source>
        <dbReference type="Proteomes" id="UP000225833"/>
    </source>
</evidence>
<dbReference type="Gene3D" id="3.30.70.100">
    <property type="match status" value="1"/>
</dbReference>
<dbReference type="InterPro" id="IPR049142">
    <property type="entry name" value="MS_channel_1st"/>
</dbReference>
<dbReference type="NCBIfam" id="NF008438">
    <property type="entry name" value="PRK11281.1"/>
    <property type="match status" value="1"/>
</dbReference>
<dbReference type="InterPro" id="IPR011066">
    <property type="entry name" value="MscS_channel_C_sf"/>
</dbReference>
<protein>
    <submittedName>
        <fullName evidence="16">Miniconductance mechanosensitive channel MscM</fullName>
    </submittedName>
</protein>
<evidence type="ECO:0000259" key="13">
    <source>
        <dbReference type="Pfam" id="PF12795"/>
    </source>
</evidence>
<dbReference type="InterPro" id="IPR011014">
    <property type="entry name" value="MscS_channel_TM-2"/>
</dbReference>
<keyword evidence="3" id="KW-1003">Cell membrane</keyword>
<feature type="transmembrane region" description="Helical" evidence="10">
    <location>
        <begin position="652"/>
        <end position="669"/>
    </location>
</feature>
<feature type="domain" description="Mechanosensitive ion channel inner membrane" evidence="12">
    <location>
        <begin position="532"/>
        <end position="848"/>
    </location>
</feature>
<evidence type="ECO:0000256" key="2">
    <source>
        <dbReference type="ARBA" id="ARBA00008017"/>
    </source>
</evidence>
<evidence type="ECO:0000256" key="7">
    <source>
        <dbReference type="ARBA" id="ARBA00023136"/>
    </source>
</evidence>
<comment type="similarity">
    <text evidence="2">Belongs to the MscS (TC 1.A.23) family.</text>
</comment>
<dbReference type="GO" id="GO:0008381">
    <property type="term" value="F:mechanosensitive monoatomic ion channel activity"/>
    <property type="evidence" value="ECO:0007669"/>
    <property type="project" value="UniProtKB-ARBA"/>
</dbReference>
<keyword evidence="5" id="KW-0732">Signal</keyword>
<dbReference type="GO" id="GO:0005886">
    <property type="term" value="C:plasma membrane"/>
    <property type="evidence" value="ECO:0007669"/>
    <property type="project" value="UniProtKB-SubCell"/>
</dbReference>
<dbReference type="PROSITE" id="PS01246">
    <property type="entry name" value="UPF0003"/>
    <property type="match status" value="1"/>
</dbReference>
<evidence type="ECO:0000259" key="12">
    <source>
        <dbReference type="Pfam" id="PF12794"/>
    </source>
</evidence>
<dbReference type="AlphaFoldDB" id="A0A2D0J0Q0"/>
<dbReference type="SUPFAM" id="SSF82861">
    <property type="entry name" value="Mechanosensitive channel protein MscS (YggB), transmembrane region"/>
    <property type="match status" value="1"/>
</dbReference>
<keyword evidence="8" id="KW-0175">Coiled coil</keyword>
<evidence type="ECO:0000256" key="4">
    <source>
        <dbReference type="ARBA" id="ARBA00022692"/>
    </source>
</evidence>
<dbReference type="RefSeq" id="WP_099135809.1">
    <property type="nucleotide sequence ID" value="NZ_CAWNNJ010000152.1"/>
</dbReference>
<feature type="transmembrane region" description="Helical" evidence="10">
    <location>
        <begin position="813"/>
        <end position="832"/>
    </location>
</feature>
<name>A0A2D0J0Q0_XENBU</name>
<dbReference type="InterPro" id="IPR006686">
    <property type="entry name" value="MscS_channel_CS"/>
</dbReference>
<feature type="transmembrane region" description="Helical" evidence="10">
    <location>
        <begin position="681"/>
        <end position="702"/>
    </location>
</feature>
<dbReference type="Gene3D" id="1.10.287.1260">
    <property type="match status" value="1"/>
</dbReference>
<dbReference type="InterPro" id="IPR025692">
    <property type="entry name" value="MscS_IM_dom1"/>
</dbReference>
<evidence type="ECO:0000256" key="9">
    <source>
        <dbReference type="SAM" id="MobiDB-lite"/>
    </source>
</evidence>
<feature type="compositionally biased region" description="Basic and acidic residues" evidence="9">
    <location>
        <begin position="1147"/>
        <end position="1162"/>
    </location>
</feature>
<dbReference type="InterPro" id="IPR006685">
    <property type="entry name" value="MscS_channel_2nd"/>
</dbReference>
<feature type="domain" description="Mechanosensitive ion channel MscS C-terminal" evidence="14">
    <location>
        <begin position="1027"/>
        <end position="1108"/>
    </location>
</feature>
<dbReference type="SUPFAM" id="SSF50182">
    <property type="entry name" value="Sm-like ribonucleoproteins"/>
    <property type="match status" value="1"/>
</dbReference>
<dbReference type="InterPro" id="IPR023408">
    <property type="entry name" value="MscS_beta-dom_sf"/>
</dbReference>
<feature type="transmembrane region" description="Helical" evidence="10">
    <location>
        <begin position="574"/>
        <end position="597"/>
    </location>
</feature>
<dbReference type="GO" id="GO:0009992">
    <property type="term" value="P:intracellular water homeostasis"/>
    <property type="evidence" value="ECO:0007669"/>
    <property type="project" value="TreeGrafter"/>
</dbReference>
<dbReference type="Pfam" id="PF21082">
    <property type="entry name" value="MS_channel_3rd"/>
    <property type="match status" value="1"/>
</dbReference>
<feature type="transmembrane region" description="Helical" evidence="10">
    <location>
        <begin position="714"/>
        <end position="742"/>
    </location>
</feature>
<dbReference type="SUPFAM" id="SSF82689">
    <property type="entry name" value="Mechanosensitive channel protein MscS (YggB), C-terminal domain"/>
    <property type="match status" value="1"/>
</dbReference>
<evidence type="ECO:0000256" key="8">
    <source>
        <dbReference type="SAM" id="Coils"/>
    </source>
</evidence>
<evidence type="ECO:0000313" key="16">
    <source>
        <dbReference type="EMBL" id="PHM27878.1"/>
    </source>
</evidence>
<feature type="domain" description="Mechanosensitive ion channel MscS" evidence="11">
    <location>
        <begin position="952"/>
        <end position="1017"/>
    </location>
</feature>
<feature type="transmembrane region" description="Helical" evidence="10">
    <location>
        <begin position="868"/>
        <end position="889"/>
    </location>
</feature>
<feature type="transmembrane region" description="Helical" evidence="10">
    <location>
        <begin position="748"/>
        <end position="766"/>
    </location>
</feature>
<feature type="coiled-coil region" evidence="8">
    <location>
        <begin position="57"/>
        <end position="214"/>
    </location>
</feature>
<feature type="domain" description="Mechanosensitive ion channel MscS porin" evidence="13">
    <location>
        <begin position="63"/>
        <end position="304"/>
    </location>
</feature>
<dbReference type="EMBL" id="NIBS01000008">
    <property type="protein sequence ID" value="PHM27878.1"/>
    <property type="molecule type" value="Genomic_DNA"/>
</dbReference>
<dbReference type="Gene3D" id="2.30.30.60">
    <property type="match status" value="1"/>
</dbReference>
<evidence type="ECO:0000256" key="1">
    <source>
        <dbReference type="ARBA" id="ARBA00004651"/>
    </source>
</evidence>
<gene>
    <name evidence="16" type="ORF">Xbud_01899</name>
</gene>
<dbReference type="Pfam" id="PF12794">
    <property type="entry name" value="MscS_TM"/>
    <property type="match status" value="1"/>
</dbReference>
<dbReference type="FunFam" id="3.30.70.100:FF:000015">
    <property type="entry name" value="Potassium efflux system KefA"/>
    <property type="match status" value="1"/>
</dbReference>
<dbReference type="OrthoDB" id="9799209at2"/>
<dbReference type="Pfam" id="PF12795">
    <property type="entry name" value="MscS_porin"/>
    <property type="match status" value="1"/>
</dbReference>
<feature type="domain" description="Mechanosensitive ion channel transmembrane helices 2/3" evidence="15">
    <location>
        <begin position="910"/>
        <end position="950"/>
    </location>
</feature>
<dbReference type="InterPro" id="IPR024393">
    <property type="entry name" value="MscS_porin"/>
</dbReference>
<evidence type="ECO:0000256" key="5">
    <source>
        <dbReference type="ARBA" id="ARBA00022729"/>
    </source>
</evidence>
<evidence type="ECO:0000256" key="6">
    <source>
        <dbReference type="ARBA" id="ARBA00022989"/>
    </source>
</evidence>
<reference evidence="16 17" key="1">
    <citation type="journal article" date="2017" name="Nat. Microbiol.">
        <title>Natural product diversity associated with the nematode symbionts Photorhabdus and Xenorhabdus.</title>
        <authorList>
            <person name="Tobias N.J."/>
            <person name="Wolff H."/>
            <person name="Djahanschiri B."/>
            <person name="Grundmann F."/>
            <person name="Kronenwerth M."/>
            <person name="Shi Y.M."/>
            <person name="Simonyi S."/>
            <person name="Grun P."/>
            <person name="Shapiro-Ilan D."/>
            <person name="Pidot S.J."/>
            <person name="Stinear T.P."/>
            <person name="Ebersberger I."/>
            <person name="Bode H.B."/>
        </authorList>
    </citation>
    <scope>NUCLEOTIDE SEQUENCE [LARGE SCALE GENOMIC DNA]</scope>
    <source>
        <strain evidence="16 17">DSM 16342</strain>
    </source>
</reference>
<dbReference type="InterPro" id="IPR010920">
    <property type="entry name" value="LSM_dom_sf"/>
</dbReference>
<organism evidence="16 17">
    <name type="scientific">Xenorhabdus budapestensis</name>
    <dbReference type="NCBI Taxonomy" id="290110"/>
    <lineage>
        <taxon>Bacteria</taxon>
        <taxon>Pseudomonadati</taxon>
        <taxon>Pseudomonadota</taxon>
        <taxon>Gammaproteobacteria</taxon>
        <taxon>Enterobacterales</taxon>
        <taxon>Morganellaceae</taxon>
        <taxon>Xenorhabdus</taxon>
    </lineage>
</organism>
<evidence type="ECO:0000256" key="3">
    <source>
        <dbReference type="ARBA" id="ARBA00022475"/>
    </source>
</evidence>
<feature type="transmembrane region" description="Helical" evidence="10">
    <location>
        <begin position="529"/>
        <end position="546"/>
    </location>
</feature>
<evidence type="ECO:0000259" key="14">
    <source>
        <dbReference type="Pfam" id="PF21082"/>
    </source>
</evidence>
<dbReference type="InterPro" id="IPR049278">
    <property type="entry name" value="MS_channel_C"/>
</dbReference>